<reference evidence="2" key="1">
    <citation type="journal article" date="2022" name="G3 (Bethesda)">
        <title>Unveiling the complete genome sequence of Alicyclobacillus acidoterrestris DSM 3922T, a taint-producing strain.</title>
        <authorList>
            <person name="Leonardo I.C."/>
            <person name="Barreto Crespo M.T."/>
            <person name="Gaspar F.B."/>
        </authorList>
    </citation>
    <scope>NUCLEOTIDE SEQUENCE [LARGE SCALE GENOMIC DNA]</scope>
    <source>
        <strain evidence="2">DSM 3922</strain>
    </source>
</reference>
<gene>
    <name evidence="1" type="ORF">K1I37_15285</name>
</gene>
<dbReference type="Gene3D" id="1.10.10.10">
    <property type="entry name" value="Winged helix-like DNA-binding domain superfamily/Winged helix DNA-binding domain"/>
    <property type="match status" value="1"/>
</dbReference>
<dbReference type="Pfam" id="PF04255">
    <property type="entry name" value="DUF433"/>
    <property type="match status" value="1"/>
</dbReference>
<accession>T0C528</accession>
<evidence type="ECO:0000313" key="1">
    <source>
        <dbReference type="EMBL" id="UNO48035.1"/>
    </source>
</evidence>
<evidence type="ECO:0000313" key="2">
    <source>
        <dbReference type="Proteomes" id="UP000829401"/>
    </source>
</evidence>
<organism evidence="1 2">
    <name type="scientific">Alicyclobacillus acidoterrestris (strain ATCC 49025 / DSM 3922 / CIP 106132 / NCIMB 13137 / GD3B)</name>
    <dbReference type="NCBI Taxonomy" id="1356854"/>
    <lineage>
        <taxon>Bacteria</taxon>
        <taxon>Bacillati</taxon>
        <taxon>Bacillota</taxon>
        <taxon>Bacilli</taxon>
        <taxon>Bacillales</taxon>
        <taxon>Alicyclobacillaceae</taxon>
        <taxon>Alicyclobacillus</taxon>
    </lineage>
</organism>
<keyword evidence="2" id="KW-1185">Reference proteome</keyword>
<sequence>MLNLTGADRVKYLQGYLEQLIKLSEQGNKVYREINTTMEAIQHELGLEETRKVNIDYHLSKHPLIDRGLDGQPRIIGTSLTVREILNDLANGRTVDWICDEYGVDTNEVRGAIIFAAYVVSDSVY</sequence>
<dbReference type="InterPro" id="IPR009057">
    <property type="entry name" value="Homeodomain-like_sf"/>
</dbReference>
<dbReference type="AlphaFoldDB" id="T0C528"/>
<accession>A0A9E6ZPG9</accession>
<protein>
    <submittedName>
        <fullName evidence="1">DUF433 domain-containing protein</fullName>
    </submittedName>
</protein>
<dbReference type="Proteomes" id="UP000829401">
    <property type="component" value="Chromosome"/>
</dbReference>
<proteinExistence type="predicted"/>
<dbReference type="KEGG" id="aaco:K1I37_15285"/>
<dbReference type="InterPro" id="IPR036388">
    <property type="entry name" value="WH-like_DNA-bd_sf"/>
</dbReference>
<dbReference type="InterPro" id="IPR007367">
    <property type="entry name" value="DUF433"/>
</dbReference>
<name>T0C528_ALIAG</name>
<dbReference type="RefSeq" id="WP_021296074.1">
    <property type="nucleotide sequence ID" value="NZ_AURB01000124.1"/>
</dbReference>
<dbReference type="SUPFAM" id="SSF46689">
    <property type="entry name" value="Homeodomain-like"/>
    <property type="match status" value="1"/>
</dbReference>
<dbReference type="EMBL" id="CP080467">
    <property type="protein sequence ID" value="UNO48035.1"/>
    <property type="molecule type" value="Genomic_DNA"/>
</dbReference>
<dbReference type="OrthoDB" id="200074at2"/>